<feature type="compositionally biased region" description="Basic and acidic residues" evidence="1">
    <location>
        <begin position="271"/>
        <end position="287"/>
    </location>
</feature>
<evidence type="ECO:0000256" key="1">
    <source>
        <dbReference type="SAM" id="MobiDB-lite"/>
    </source>
</evidence>
<gene>
    <name evidence="2" type="ORF">KFE25_013807</name>
</gene>
<comment type="caution">
    <text evidence="2">The sequence shown here is derived from an EMBL/GenBank/DDBJ whole genome shotgun (WGS) entry which is preliminary data.</text>
</comment>
<proteinExistence type="predicted"/>
<protein>
    <submittedName>
        <fullName evidence="2">Uncharacterized protein</fullName>
    </submittedName>
</protein>
<evidence type="ECO:0000313" key="2">
    <source>
        <dbReference type="EMBL" id="KAG8468724.1"/>
    </source>
</evidence>
<dbReference type="EMBL" id="JAGTXO010000004">
    <property type="protein sequence ID" value="KAG8468724.1"/>
    <property type="molecule type" value="Genomic_DNA"/>
</dbReference>
<name>A0A8J5XZB4_DIALT</name>
<dbReference type="Proteomes" id="UP000751190">
    <property type="component" value="Unassembled WGS sequence"/>
</dbReference>
<sequence length="287" mass="30620">MIVWHALPPGSYERCVGIGEVVDATTAWLDDRADALCCPREPMSPLTLAVDPASLERGHRSPRVFRMDASAELKPARLRKGSHAYVRLPGETWLRASTACAAFGSAAGHLVLSQGAPVLYAGEIDVDDDGGLVRWSNKSGSYRPAPWAATAIALPMSCFVPHQSSGSRSPSLDDAFDDPPVASTPMDALFDSWPGTRRASLRLSRATCMQSISPSTRGGLAGVLTHEAEPHVCDHQPLYAAPSPTPRARVPYAAPRPSMAEISSTLGCGRRHGEAPSPERDSTRISC</sequence>
<evidence type="ECO:0000313" key="3">
    <source>
        <dbReference type="Proteomes" id="UP000751190"/>
    </source>
</evidence>
<dbReference type="AlphaFoldDB" id="A0A8J5XZB4"/>
<accession>A0A8J5XZB4</accession>
<keyword evidence="3" id="KW-1185">Reference proteome</keyword>
<reference evidence="2" key="1">
    <citation type="submission" date="2021-05" db="EMBL/GenBank/DDBJ databases">
        <title>The genome of the haptophyte Pavlova lutheri (Diacronema luteri, Pavlovales) - a model for lipid biosynthesis in eukaryotic algae.</title>
        <authorList>
            <person name="Hulatt C.J."/>
            <person name="Posewitz M.C."/>
        </authorList>
    </citation>
    <scope>NUCLEOTIDE SEQUENCE</scope>
    <source>
        <strain evidence="2">NIVA-4/92</strain>
    </source>
</reference>
<feature type="region of interest" description="Disordered" evidence="1">
    <location>
        <begin position="261"/>
        <end position="287"/>
    </location>
</feature>
<organism evidence="2 3">
    <name type="scientific">Diacronema lutheri</name>
    <name type="common">Unicellular marine alga</name>
    <name type="synonym">Monochrysis lutheri</name>
    <dbReference type="NCBI Taxonomy" id="2081491"/>
    <lineage>
        <taxon>Eukaryota</taxon>
        <taxon>Haptista</taxon>
        <taxon>Haptophyta</taxon>
        <taxon>Pavlovophyceae</taxon>
        <taxon>Pavlovales</taxon>
        <taxon>Pavlovaceae</taxon>
        <taxon>Diacronema</taxon>
    </lineage>
</organism>